<evidence type="ECO:0000256" key="3">
    <source>
        <dbReference type="ARBA" id="ARBA00022475"/>
    </source>
</evidence>
<keyword evidence="4 7" id="KW-0812">Transmembrane</keyword>
<dbReference type="SUPFAM" id="SSF103473">
    <property type="entry name" value="MFS general substrate transporter"/>
    <property type="match status" value="1"/>
</dbReference>
<dbReference type="Pfam" id="PF00083">
    <property type="entry name" value="Sugar_tr"/>
    <property type="match status" value="2"/>
</dbReference>
<protein>
    <submittedName>
        <fullName evidence="9">Proline/betaine transporter</fullName>
    </submittedName>
</protein>
<feature type="transmembrane region" description="Helical" evidence="7">
    <location>
        <begin position="450"/>
        <end position="475"/>
    </location>
</feature>
<name>A0A345D9S9_9BURK</name>
<feature type="transmembrane region" description="Helical" evidence="7">
    <location>
        <begin position="312"/>
        <end position="331"/>
    </location>
</feature>
<feature type="domain" description="Major facilitator superfamily (MFS) profile" evidence="8">
    <location>
        <begin position="17"/>
        <end position="542"/>
    </location>
</feature>
<dbReference type="InterPro" id="IPR005829">
    <property type="entry name" value="Sugar_transporter_CS"/>
</dbReference>
<dbReference type="Proteomes" id="UP000252182">
    <property type="component" value="Chromosome"/>
</dbReference>
<dbReference type="GO" id="GO:0005886">
    <property type="term" value="C:plasma membrane"/>
    <property type="evidence" value="ECO:0007669"/>
    <property type="project" value="UniProtKB-SubCell"/>
</dbReference>
<feature type="transmembrane region" description="Helical" evidence="7">
    <location>
        <begin position="282"/>
        <end position="300"/>
    </location>
</feature>
<evidence type="ECO:0000313" key="10">
    <source>
        <dbReference type="Proteomes" id="UP000252182"/>
    </source>
</evidence>
<keyword evidence="5 7" id="KW-1133">Transmembrane helix</keyword>
<feature type="transmembrane region" description="Helical" evidence="7">
    <location>
        <begin position="496"/>
        <end position="514"/>
    </location>
</feature>
<organism evidence="9 10">
    <name type="scientific">Ephemeroptericola cinctiostellae</name>
    <dbReference type="NCBI Taxonomy" id="2268024"/>
    <lineage>
        <taxon>Bacteria</taxon>
        <taxon>Pseudomonadati</taxon>
        <taxon>Pseudomonadota</taxon>
        <taxon>Betaproteobacteria</taxon>
        <taxon>Burkholderiales</taxon>
        <taxon>Burkholderiaceae</taxon>
        <taxon>Ephemeroptericola</taxon>
    </lineage>
</organism>
<evidence type="ECO:0000256" key="7">
    <source>
        <dbReference type="SAM" id="Phobius"/>
    </source>
</evidence>
<comment type="subcellular location">
    <subcellularLocation>
        <location evidence="1">Cell membrane</location>
        <topology evidence="1">Multi-pass membrane protein</topology>
    </subcellularLocation>
</comment>
<dbReference type="GO" id="GO:0022857">
    <property type="term" value="F:transmembrane transporter activity"/>
    <property type="evidence" value="ECO:0007669"/>
    <property type="project" value="InterPro"/>
</dbReference>
<evidence type="ECO:0000256" key="6">
    <source>
        <dbReference type="ARBA" id="ARBA00023136"/>
    </source>
</evidence>
<dbReference type="PROSITE" id="PS50850">
    <property type="entry name" value="MFS"/>
    <property type="match status" value="1"/>
</dbReference>
<feature type="transmembrane region" description="Helical" evidence="7">
    <location>
        <begin position="242"/>
        <end position="262"/>
    </location>
</feature>
<evidence type="ECO:0000259" key="8">
    <source>
        <dbReference type="PROSITE" id="PS50850"/>
    </source>
</evidence>
<evidence type="ECO:0000256" key="4">
    <source>
        <dbReference type="ARBA" id="ARBA00022692"/>
    </source>
</evidence>
<keyword evidence="2" id="KW-0813">Transport</keyword>
<dbReference type="InterPro" id="IPR005828">
    <property type="entry name" value="MFS_sugar_transport-like"/>
</dbReference>
<proteinExistence type="predicted"/>
<keyword evidence="10" id="KW-1185">Reference proteome</keyword>
<feature type="transmembrane region" description="Helical" evidence="7">
    <location>
        <begin position="15"/>
        <end position="34"/>
    </location>
</feature>
<dbReference type="InterPro" id="IPR036259">
    <property type="entry name" value="MFS_trans_sf"/>
</dbReference>
<feature type="transmembrane region" description="Helical" evidence="7">
    <location>
        <begin position="189"/>
        <end position="212"/>
    </location>
</feature>
<evidence type="ECO:0000256" key="1">
    <source>
        <dbReference type="ARBA" id="ARBA00004651"/>
    </source>
</evidence>
<dbReference type="AlphaFoldDB" id="A0A345D9S9"/>
<evidence type="ECO:0000256" key="2">
    <source>
        <dbReference type="ARBA" id="ARBA00022448"/>
    </source>
</evidence>
<sequence length="549" mass="60822">MVANPRARRMSSEEIKVVFASSLGTVFEWYNFYLYGSLAEIISKQFFSGVSDTAAFIIALMAFAVGFAVRPFGAVFFGRMGDVVGRKHTFLITIMIMGLSTFIVGLLPTYASIGIAAPMILVALRLLQGLAMGGEYGGAATYVAEYAPQGRRGLYTAWIQTTASLGLLLSLLVIFAVRHWVGEAAFVVWGWRLPFVMSVFLLGISVWIRMQLSESPIFMRMKEAGKSSKAPFKESFREWKNLKLVLVALFGLTAGQAVVWYTGQFYALFFLTQNLKVDNVTANFLVGLSLILATPFFIFFGTLSDRIGRKPIIMAGFLLAALMYMPLFKMLTHYANPALERALRESPVVVMADPDNCTFQFNPIGTTKFTNSCDIAKNYLSKMGVNYTNDVMPRGAIASIRIGDRVITAYDGKDVMDLRERSLAFNRVVSESLQAAGYPTRANPYEINQFMLVVILFVLVLLVTMVYGPIAAMLVEMFPTRIRYTSMSLPYHIGNGWFGGFLPTIAFAMVAARGDIYQGLWYPIGIALITFAVGMVFVKETKDVDLAAD</sequence>
<accession>A0A345D9S9</accession>
<evidence type="ECO:0000313" key="9">
    <source>
        <dbReference type="EMBL" id="AXF85117.1"/>
    </source>
</evidence>
<dbReference type="InterPro" id="IPR020846">
    <property type="entry name" value="MFS_dom"/>
</dbReference>
<keyword evidence="6 7" id="KW-0472">Membrane</keyword>
<dbReference type="PANTHER" id="PTHR43045">
    <property type="entry name" value="SHIKIMATE TRANSPORTER"/>
    <property type="match status" value="1"/>
</dbReference>
<feature type="transmembrane region" description="Helical" evidence="7">
    <location>
        <begin position="520"/>
        <end position="538"/>
    </location>
</feature>
<dbReference type="KEGG" id="hyf:DTO96_100836"/>
<feature type="transmembrane region" description="Helical" evidence="7">
    <location>
        <begin position="54"/>
        <end position="77"/>
    </location>
</feature>
<dbReference type="RefSeq" id="WP_373277810.1">
    <property type="nucleotide sequence ID" value="NZ_CP031124.1"/>
</dbReference>
<dbReference type="PROSITE" id="PS00217">
    <property type="entry name" value="SUGAR_TRANSPORT_2"/>
    <property type="match status" value="1"/>
</dbReference>
<feature type="transmembrane region" description="Helical" evidence="7">
    <location>
        <begin position="154"/>
        <end position="177"/>
    </location>
</feature>
<reference evidence="10" key="1">
    <citation type="submission" date="2018-07" db="EMBL/GenBank/DDBJ databases">
        <authorList>
            <person name="Kim H."/>
        </authorList>
    </citation>
    <scope>NUCLEOTIDE SEQUENCE [LARGE SCALE GENOMIC DNA]</scope>
    <source>
        <strain evidence="10">F02</strain>
    </source>
</reference>
<keyword evidence="3" id="KW-1003">Cell membrane</keyword>
<dbReference type="PANTHER" id="PTHR43045:SF7">
    <property type="entry name" value="MAJOR FACILITATOR SUPERFAMILY TRANSPORTER"/>
    <property type="match status" value="1"/>
</dbReference>
<dbReference type="EMBL" id="CP031124">
    <property type="protein sequence ID" value="AXF85117.1"/>
    <property type="molecule type" value="Genomic_DNA"/>
</dbReference>
<feature type="transmembrane region" description="Helical" evidence="7">
    <location>
        <begin position="89"/>
        <end position="107"/>
    </location>
</feature>
<evidence type="ECO:0000256" key="5">
    <source>
        <dbReference type="ARBA" id="ARBA00022989"/>
    </source>
</evidence>
<dbReference type="Gene3D" id="1.20.1250.20">
    <property type="entry name" value="MFS general substrate transporter like domains"/>
    <property type="match status" value="2"/>
</dbReference>
<gene>
    <name evidence="9" type="primary">proP_1</name>
    <name evidence="9" type="ORF">DTO96_100836</name>
</gene>